<dbReference type="SUPFAM" id="SSF111369">
    <property type="entry name" value="HlyD-like secretion proteins"/>
    <property type="match status" value="1"/>
</dbReference>
<dbReference type="Gene3D" id="2.40.50.100">
    <property type="match status" value="1"/>
</dbReference>
<proteinExistence type="inferred from homology"/>
<dbReference type="Gene3D" id="2.40.420.20">
    <property type="match status" value="1"/>
</dbReference>
<dbReference type="GO" id="GO:1990281">
    <property type="term" value="C:efflux pump complex"/>
    <property type="evidence" value="ECO:0007669"/>
    <property type="project" value="TreeGrafter"/>
</dbReference>
<name>A0A7Y9WH17_9BURK</name>
<comment type="caution">
    <text evidence="3">The sequence shown here is derived from an EMBL/GenBank/DDBJ whole genome shotgun (WGS) entry which is preliminary data.</text>
</comment>
<dbReference type="InterPro" id="IPR006143">
    <property type="entry name" value="RND_pump_MFP"/>
</dbReference>
<dbReference type="InterPro" id="IPR058637">
    <property type="entry name" value="YknX-like_C"/>
</dbReference>
<evidence type="ECO:0000313" key="4">
    <source>
        <dbReference type="Proteomes" id="UP000572540"/>
    </source>
</evidence>
<dbReference type="Pfam" id="PF25989">
    <property type="entry name" value="YknX_C"/>
    <property type="match status" value="1"/>
</dbReference>
<dbReference type="GO" id="GO:0015562">
    <property type="term" value="F:efflux transmembrane transporter activity"/>
    <property type="evidence" value="ECO:0007669"/>
    <property type="project" value="TreeGrafter"/>
</dbReference>
<dbReference type="Gene3D" id="1.10.287.470">
    <property type="entry name" value="Helix hairpin bin"/>
    <property type="match status" value="1"/>
</dbReference>
<dbReference type="AlphaFoldDB" id="A0A7Y9WH17"/>
<dbReference type="EMBL" id="JACCAU010000001">
    <property type="protein sequence ID" value="NYH20250.1"/>
    <property type="molecule type" value="Genomic_DNA"/>
</dbReference>
<accession>A0A7Y9WH17</accession>
<evidence type="ECO:0000256" key="1">
    <source>
        <dbReference type="ARBA" id="ARBA00009477"/>
    </source>
</evidence>
<dbReference type="RefSeq" id="WP_373565779.1">
    <property type="nucleotide sequence ID" value="NZ_JACCAU010000001.1"/>
</dbReference>
<evidence type="ECO:0000259" key="2">
    <source>
        <dbReference type="Pfam" id="PF25989"/>
    </source>
</evidence>
<dbReference type="Gene3D" id="2.40.30.170">
    <property type="match status" value="1"/>
</dbReference>
<dbReference type="PANTHER" id="PTHR30469">
    <property type="entry name" value="MULTIDRUG RESISTANCE PROTEIN MDTA"/>
    <property type="match status" value="1"/>
</dbReference>
<dbReference type="NCBIfam" id="TIGR01730">
    <property type="entry name" value="RND_mfp"/>
    <property type="match status" value="1"/>
</dbReference>
<organism evidence="3 4">
    <name type="scientific">Paraburkholderia bryophila</name>
    <dbReference type="NCBI Taxonomy" id="420952"/>
    <lineage>
        <taxon>Bacteria</taxon>
        <taxon>Pseudomonadati</taxon>
        <taxon>Pseudomonadota</taxon>
        <taxon>Betaproteobacteria</taxon>
        <taxon>Burkholderiales</taxon>
        <taxon>Burkholderiaceae</taxon>
        <taxon>Paraburkholderia</taxon>
    </lineage>
</organism>
<reference evidence="3 4" key="1">
    <citation type="submission" date="2020-07" db="EMBL/GenBank/DDBJ databases">
        <title>Exploring microbial biodiversity for novel pathways involved in the catabolism of aromatic compounds derived from lignin.</title>
        <authorList>
            <person name="Elkins J."/>
        </authorList>
    </citation>
    <scope>NUCLEOTIDE SEQUENCE [LARGE SCALE GENOMIC DNA]</scope>
    <source>
        <strain evidence="3 4">H2C3B</strain>
    </source>
</reference>
<comment type="similarity">
    <text evidence="1">Belongs to the membrane fusion protein (MFP) (TC 8.A.1) family.</text>
</comment>
<dbReference type="PANTHER" id="PTHR30469:SF15">
    <property type="entry name" value="HLYD FAMILY OF SECRETION PROTEINS"/>
    <property type="match status" value="1"/>
</dbReference>
<evidence type="ECO:0000313" key="3">
    <source>
        <dbReference type="EMBL" id="NYH20250.1"/>
    </source>
</evidence>
<sequence>MTLAQGELARTQSLLDQGLATQSQLAAARKADDDARQALAAQNQSGVAGGNKVVAAPRDGVVLQVSVAQGDQVQAGAAILQLADDGIGNSRPNVTLGVEPADAAAIHPGDTVTLHGLSTALAKAAIAGRVVLVGAAIDPQSQLVDIGAMVPLGQSAFMPGTHVSADIATRSGTHWIVPRAAVLKDDQGAYVFQITPQNNARRVAVTIQVENGDRYGVDGPLDAAQGLVVSGNYELRNGMAVQTGGGAPR</sequence>
<feature type="domain" description="YknX-like C-terminal permuted SH3-like" evidence="2">
    <location>
        <begin position="177"/>
        <end position="242"/>
    </location>
</feature>
<gene>
    <name evidence="3" type="ORF">GGD41_007478</name>
</gene>
<protein>
    <submittedName>
        <fullName evidence="3">RND family efflux transporter MFP subunit</fullName>
    </submittedName>
</protein>
<dbReference type="Proteomes" id="UP000572540">
    <property type="component" value="Unassembled WGS sequence"/>
</dbReference>